<organism evidence="2">
    <name type="scientific">Tanacetum cinerariifolium</name>
    <name type="common">Dalmatian daisy</name>
    <name type="synonym">Chrysanthemum cinerariifolium</name>
    <dbReference type="NCBI Taxonomy" id="118510"/>
    <lineage>
        <taxon>Eukaryota</taxon>
        <taxon>Viridiplantae</taxon>
        <taxon>Streptophyta</taxon>
        <taxon>Embryophyta</taxon>
        <taxon>Tracheophyta</taxon>
        <taxon>Spermatophyta</taxon>
        <taxon>Magnoliopsida</taxon>
        <taxon>eudicotyledons</taxon>
        <taxon>Gunneridae</taxon>
        <taxon>Pentapetalae</taxon>
        <taxon>asterids</taxon>
        <taxon>campanulids</taxon>
        <taxon>Asterales</taxon>
        <taxon>Asteraceae</taxon>
        <taxon>Asteroideae</taxon>
        <taxon>Anthemideae</taxon>
        <taxon>Anthemidinae</taxon>
        <taxon>Tanacetum</taxon>
    </lineage>
</organism>
<feature type="compositionally biased region" description="Polar residues" evidence="1">
    <location>
        <begin position="23"/>
        <end position="37"/>
    </location>
</feature>
<name>A0A699TR27_TANCI</name>
<accession>A0A699TR27</accession>
<sequence>MFDEYLKPPRVERPVSPAPTVQAPVNSPGTPSSTTIDQDAPSLSISPSSSALQSHSLHQGVVGESTFMEDNPVAPVDNNPFINVLAPEPSSDPSSSGD</sequence>
<feature type="compositionally biased region" description="Low complexity" evidence="1">
    <location>
        <begin position="87"/>
        <end position="98"/>
    </location>
</feature>
<feature type="region of interest" description="Disordered" evidence="1">
    <location>
        <begin position="1"/>
        <end position="98"/>
    </location>
</feature>
<gene>
    <name evidence="2" type="ORF">Tci_884209</name>
</gene>
<dbReference type="AlphaFoldDB" id="A0A699TR27"/>
<feature type="compositionally biased region" description="Basic and acidic residues" evidence="1">
    <location>
        <begin position="1"/>
        <end position="13"/>
    </location>
</feature>
<evidence type="ECO:0000313" key="2">
    <source>
        <dbReference type="EMBL" id="GFD12240.1"/>
    </source>
</evidence>
<reference evidence="2" key="1">
    <citation type="journal article" date="2019" name="Sci. Rep.">
        <title>Draft genome of Tanacetum cinerariifolium, the natural source of mosquito coil.</title>
        <authorList>
            <person name="Yamashiro T."/>
            <person name="Shiraishi A."/>
            <person name="Satake H."/>
            <person name="Nakayama K."/>
        </authorList>
    </citation>
    <scope>NUCLEOTIDE SEQUENCE</scope>
</reference>
<comment type="caution">
    <text evidence="2">The sequence shown here is derived from an EMBL/GenBank/DDBJ whole genome shotgun (WGS) entry which is preliminary data.</text>
</comment>
<evidence type="ECO:0000256" key="1">
    <source>
        <dbReference type="SAM" id="MobiDB-lite"/>
    </source>
</evidence>
<evidence type="ECO:0008006" key="3">
    <source>
        <dbReference type="Google" id="ProtNLM"/>
    </source>
</evidence>
<proteinExistence type="predicted"/>
<protein>
    <recommendedName>
        <fullName evidence="3">Integrase, catalytic region, zinc finger, CCHC-type, peptidase aspartic, catalytic</fullName>
    </recommendedName>
</protein>
<feature type="non-terminal residue" evidence="2">
    <location>
        <position position="98"/>
    </location>
</feature>
<dbReference type="EMBL" id="BKCJ011264297">
    <property type="protein sequence ID" value="GFD12240.1"/>
    <property type="molecule type" value="Genomic_DNA"/>
</dbReference>
<feature type="compositionally biased region" description="Low complexity" evidence="1">
    <location>
        <begin position="40"/>
        <end position="59"/>
    </location>
</feature>